<dbReference type="EMBL" id="UINC01221171">
    <property type="protein sequence ID" value="SVE49391.1"/>
    <property type="molecule type" value="Genomic_DNA"/>
</dbReference>
<feature type="domain" description="Lysidine-tRNA(Ile) synthetase C-terminal" evidence="1">
    <location>
        <begin position="47"/>
        <end position="120"/>
    </location>
</feature>
<accession>A0A383DY36</accession>
<proteinExistence type="predicted"/>
<evidence type="ECO:0000313" key="2">
    <source>
        <dbReference type="EMBL" id="SVE49391.1"/>
    </source>
</evidence>
<name>A0A383DY36_9ZZZZ</name>
<dbReference type="GO" id="GO:0008033">
    <property type="term" value="P:tRNA processing"/>
    <property type="evidence" value="ECO:0007669"/>
    <property type="project" value="InterPro"/>
</dbReference>
<dbReference type="Pfam" id="PF11734">
    <property type="entry name" value="TilS_C"/>
    <property type="match status" value="1"/>
</dbReference>
<dbReference type="SUPFAM" id="SSF56037">
    <property type="entry name" value="PheT/TilS domain"/>
    <property type="match status" value="1"/>
</dbReference>
<dbReference type="NCBIfam" id="TIGR02433">
    <property type="entry name" value="lysidine_TilS_C"/>
    <property type="match status" value="1"/>
</dbReference>
<dbReference type="GO" id="GO:0016879">
    <property type="term" value="F:ligase activity, forming carbon-nitrogen bonds"/>
    <property type="evidence" value="ECO:0007669"/>
    <property type="project" value="InterPro"/>
</dbReference>
<sequence>MNFSGWTQMKSSQVRFHISVVPRESFSTDFIPANRAYLDLDKTGKFIFARFFKPGDRFVPLGMTGNKKLKSFFIDRKIPRDLRKRIPILTTEEGDIIWIYEQRISECYRVTKNTKKVILIEGFGKFQEARLEGK</sequence>
<gene>
    <name evidence="2" type="ORF">METZ01_LOCUS502245</name>
</gene>
<dbReference type="GO" id="GO:0005737">
    <property type="term" value="C:cytoplasm"/>
    <property type="evidence" value="ECO:0007669"/>
    <property type="project" value="InterPro"/>
</dbReference>
<dbReference type="InterPro" id="IPR012796">
    <property type="entry name" value="Lysidine-tRNA-synth_C"/>
</dbReference>
<evidence type="ECO:0000259" key="1">
    <source>
        <dbReference type="SMART" id="SM00977"/>
    </source>
</evidence>
<dbReference type="AlphaFoldDB" id="A0A383DY36"/>
<protein>
    <recommendedName>
        <fullName evidence="1">Lysidine-tRNA(Ile) synthetase C-terminal domain-containing protein</fullName>
    </recommendedName>
</protein>
<reference evidence="2" key="1">
    <citation type="submission" date="2018-05" db="EMBL/GenBank/DDBJ databases">
        <authorList>
            <person name="Lanie J.A."/>
            <person name="Ng W.-L."/>
            <person name="Kazmierczak K.M."/>
            <person name="Andrzejewski T.M."/>
            <person name="Davidsen T.M."/>
            <person name="Wayne K.J."/>
            <person name="Tettelin H."/>
            <person name="Glass J.I."/>
            <person name="Rusch D."/>
            <person name="Podicherti R."/>
            <person name="Tsui H.-C.T."/>
            <person name="Winkler M.E."/>
        </authorList>
    </citation>
    <scope>NUCLEOTIDE SEQUENCE</scope>
</reference>
<dbReference type="SMART" id="SM00977">
    <property type="entry name" value="TilS_C"/>
    <property type="match status" value="1"/>
</dbReference>
<organism evidence="2">
    <name type="scientific">marine metagenome</name>
    <dbReference type="NCBI Taxonomy" id="408172"/>
    <lineage>
        <taxon>unclassified sequences</taxon>
        <taxon>metagenomes</taxon>
        <taxon>ecological metagenomes</taxon>
    </lineage>
</organism>
<dbReference type="GO" id="GO:0005524">
    <property type="term" value="F:ATP binding"/>
    <property type="evidence" value="ECO:0007669"/>
    <property type="project" value="InterPro"/>
</dbReference>